<keyword evidence="1" id="KW-0028">Amino-acid biosynthesis</keyword>
<dbReference type="GO" id="GO:0016491">
    <property type="term" value="F:oxidoreductase activity"/>
    <property type="evidence" value="ECO:0007669"/>
    <property type="project" value="InterPro"/>
</dbReference>
<feature type="region of interest" description="Disordered" evidence="3">
    <location>
        <begin position="1"/>
        <end position="27"/>
    </location>
</feature>
<evidence type="ECO:0000256" key="1">
    <source>
        <dbReference type="ARBA" id="ARBA00022605"/>
    </source>
</evidence>
<feature type="domain" description="3-dehydroquinate synthase N-terminal" evidence="4">
    <location>
        <begin position="34"/>
        <end position="194"/>
    </location>
</feature>
<feature type="domain" description="3-dehydroquinate synthase C-terminal" evidence="5">
    <location>
        <begin position="205"/>
        <end position="377"/>
    </location>
</feature>
<evidence type="ECO:0000259" key="5">
    <source>
        <dbReference type="Pfam" id="PF26558"/>
    </source>
</evidence>
<dbReference type="InterPro" id="IPR056179">
    <property type="entry name" value="DHQS_C"/>
</dbReference>
<dbReference type="InterPro" id="IPR002812">
    <property type="entry name" value="DHQS"/>
</dbReference>
<accession>A0A1Y5IQ98</accession>
<dbReference type="GO" id="GO:0003856">
    <property type="term" value="F:3-dehydroquinate synthase activity"/>
    <property type="evidence" value="ECO:0007669"/>
    <property type="project" value="InterPro"/>
</dbReference>
<evidence type="ECO:0000313" key="6">
    <source>
        <dbReference type="EMBL" id="OUS49282.1"/>
    </source>
</evidence>
<dbReference type="GO" id="GO:0008652">
    <property type="term" value="P:amino acid biosynthetic process"/>
    <property type="evidence" value="ECO:0007669"/>
    <property type="project" value="UniProtKB-KW"/>
</dbReference>
<dbReference type="eggNOG" id="ENOG502QSUR">
    <property type="taxonomic scope" value="Eukaryota"/>
</dbReference>
<dbReference type="Pfam" id="PF26558">
    <property type="entry name" value="DHQS_2nd"/>
    <property type="match status" value="1"/>
</dbReference>
<dbReference type="GO" id="GO:0009073">
    <property type="term" value="P:aromatic amino acid family biosynthetic process"/>
    <property type="evidence" value="ECO:0007669"/>
    <property type="project" value="UniProtKB-KW"/>
</dbReference>
<protein>
    <submittedName>
        <fullName evidence="6">3-dehydroquinate synthase</fullName>
    </submittedName>
</protein>
<evidence type="ECO:0000256" key="2">
    <source>
        <dbReference type="ARBA" id="ARBA00023141"/>
    </source>
</evidence>
<dbReference type="Proteomes" id="UP000195557">
    <property type="component" value="Unassembled WGS sequence"/>
</dbReference>
<evidence type="ECO:0000259" key="4">
    <source>
        <dbReference type="Pfam" id="PF01959"/>
    </source>
</evidence>
<name>A0A1Y5IQ98_OSTTA</name>
<gene>
    <name evidence="6" type="ORF">BE221DRAFT_202537</name>
</gene>
<dbReference type="InterPro" id="IPR030960">
    <property type="entry name" value="DHQS/DOIS_N"/>
</dbReference>
<organism evidence="6">
    <name type="scientific">Ostreococcus tauri</name>
    <name type="common">Marine green alga</name>
    <dbReference type="NCBI Taxonomy" id="70448"/>
    <lineage>
        <taxon>Eukaryota</taxon>
        <taxon>Viridiplantae</taxon>
        <taxon>Chlorophyta</taxon>
        <taxon>Mamiellophyceae</taxon>
        <taxon>Mamiellales</taxon>
        <taxon>Bathycoccaceae</taxon>
        <taxon>Ostreococcus</taxon>
    </lineage>
</organism>
<keyword evidence="2" id="KW-0057">Aromatic amino acid biosynthesis</keyword>
<evidence type="ECO:0000256" key="3">
    <source>
        <dbReference type="SAM" id="MobiDB-lite"/>
    </source>
</evidence>
<dbReference type="AlphaFoldDB" id="A0A1Y5IQ98"/>
<dbReference type="PANTHER" id="PTHR33563">
    <property type="match status" value="1"/>
</dbReference>
<dbReference type="Pfam" id="PF01959">
    <property type="entry name" value="DHQS"/>
    <property type="match status" value="1"/>
</dbReference>
<dbReference type="EMBL" id="KZ155771">
    <property type="protein sequence ID" value="OUS49282.1"/>
    <property type="molecule type" value="Genomic_DNA"/>
</dbReference>
<dbReference type="PANTHER" id="PTHR33563:SF1">
    <property type="entry name" value="3-DEHYDROQUINATE SYNTHASE"/>
    <property type="match status" value="1"/>
</dbReference>
<proteinExistence type="predicted"/>
<reference evidence="6" key="1">
    <citation type="submission" date="2017-04" db="EMBL/GenBank/DDBJ databases">
        <title>Population genomics of picophytoplankton unveils novel chromosome hypervariability.</title>
        <authorList>
            <consortium name="DOE Joint Genome Institute"/>
            <person name="Blanc-Mathieu R."/>
            <person name="Krasovec M."/>
            <person name="Hebrard M."/>
            <person name="Yau S."/>
            <person name="Desgranges E."/>
            <person name="Martin J."/>
            <person name="Schackwitz W."/>
            <person name="Kuo A."/>
            <person name="Salin G."/>
            <person name="Donnadieu C."/>
            <person name="Desdevises Y."/>
            <person name="Sanchez-Ferandin S."/>
            <person name="Moreau H."/>
            <person name="Rivals E."/>
            <person name="Grigoriev I.V."/>
            <person name="Grimsley N."/>
            <person name="Eyre-Walker A."/>
            <person name="Piganeau G."/>
        </authorList>
    </citation>
    <scope>NUCLEOTIDE SEQUENCE [LARGE SCALE GENOMIC DNA]</scope>
    <source>
        <strain evidence="6">RCC 1115</strain>
    </source>
</reference>
<sequence>MRGALAPSPRVRRLTPPRLSTRATASPRRIDRPRTIWIDTDEIDCVTTALESGVGAVVVTRSAAFAARCGTLASGMDVLTIDVESGSIQDANGATRAMVYACETPEGVEAMNASARSAALSGTAAVMDCGTGGNWSVIPAENAVAAFAGSERALLAVASTASEARVFLEALETGTDGIVLRTRDPNEVRAMRDVASGGSVALEMATVTTIERVGAGDRVAVDCATNFEIGEGMLCGSYASGLFLVHAENVECGYVASRPFRVNAGPTASYCKAPNGKTNYLSELGAGSEVLVVAADGKSRVTNVARVKIERRSLVLIKAEHPTAGTLSVLLQNAETVRLVRPNGEHVSVSELRPGAEVLVAVDLCARHAGTAVDEAVWSER</sequence>